<evidence type="ECO:0000256" key="1">
    <source>
        <dbReference type="SAM" id="Phobius"/>
    </source>
</evidence>
<reference evidence="3 4" key="1">
    <citation type="submission" date="2018-05" db="EMBL/GenBank/DDBJ databases">
        <title>Animal gut microbial communities from fecal samples from Wisconsin, USA.</title>
        <authorList>
            <person name="Neumann A."/>
        </authorList>
    </citation>
    <scope>NUCLEOTIDE SEQUENCE [LARGE SCALE GENOMIC DNA]</scope>
    <source>
        <strain evidence="3 4">UWS4</strain>
    </source>
</reference>
<evidence type="ECO:0000313" key="3">
    <source>
        <dbReference type="EMBL" id="PWL01855.1"/>
    </source>
</evidence>
<sequence>MKLLWEMLFLFSVILTLSISSEIYGLGIPAICFLIFAFQKRRLGKIFAYRKSVAYLAIVPFAFWWFLSPSQNGVFSQWLLIIPSWYFLFLALWQWKSVGRGGYSVFVYWNALFVLLLSLREWNAVTLGFLALAFLFLLFATAPALKRPKNWLQLLLSILLAGFFVSSFQRLYEWRQKRYMSGAWEENYREERSMMGFSNVAALGSFERNFSSKRNAQIVLRLFTDRAPTYLRAVAYGDYSAGIWNLPKSETWLFPERYIGDYAVFGSADSAKATWVQSALSTFDFAFAPPGAAVALKEADSVKRIAGNSFYLSEENKSDWYYVESNFLDTAETEKFLNTPHRLDSLLNEICAAMHLDSSDQAKMATQKIRQYFLENFSYSLQMPRRKSGEEPLILFWKNRKGFCEYYATLSTLLLRKLKIPARYVVGFANPEVAESGGYFVFRRNRSHAWVEVFDGEWKIFDPTPPIPFESHSAGFFEKWSEKFKAKCVYGMHLLRDGNWRKSLDSWSNAVEALLKSTWFYSGIFVFALMITLYVVVKRHLRQKQKKSQNLKIQELQKLLRKTEKVLAHFGFVRAPAETVSQFILRLEKAKTQRILSPKKMAHLESALQNLQKYENERWCR</sequence>
<dbReference type="Proteomes" id="UP000245523">
    <property type="component" value="Unassembled WGS sequence"/>
</dbReference>
<keyword evidence="1" id="KW-0812">Transmembrane</keyword>
<evidence type="ECO:0000259" key="2">
    <source>
        <dbReference type="SMART" id="SM00460"/>
    </source>
</evidence>
<feature type="transmembrane region" description="Helical" evidence="1">
    <location>
        <begin position="12"/>
        <end position="36"/>
    </location>
</feature>
<dbReference type="Gene3D" id="3.10.620.30">
    <property type="match status" value="1"/>
</dbReference>
<dbReference type="PANTHER" id="PTHR42736">
    <property type="entry name" value="PROTEIN-GLUTAMINE GAMMA-GLUTAMYLTRANSFERASE"/>
    <property type="match status" value="1"/>
</dbReference>
<name>A0ABX5LLI6_9BACT</name>
<dbReference type="Pfam" id="PF01841">
    <property type="entry name" value="Transglut_core"/>
    <property type="match status" value="1"/>
</dbReference>
<dbReference type="RefSeq" id="WP_158256468.1">
    <property type="nucleotide sequence ID" value="NZ_QGHD01000010.1"/>
</dbReference>
<keyword evidence="4" id="KW-1185">Reference proteome</keyword>
<gene>
    <name evidence="3" type="ORF">B0H50_11020</name>
</gene>
<protein>
    <submittedName>
        <fullName evidence="3">Transglutaminase superfamily protein</fullName>
    </submittedName>
</protein>
<dbReference type="InterPro" id="IPR052901">
    <property type="entry name" value="Bact_TGase-like"/>
</dbReference>
<dbReference type="SUPFAM" id="SSF54001">
    <property type="entry name" value="Cysteine proteinases"/>
    <property type="match status" value="1"/>
</dbReference>
<organism evidence="3 4">
    <name type="scientific">Hallerella porci</name>
    <dbReference type="NCBI Taxonomy" id="1945871"/>
    <lineage>
        <taxon>Bacteria</taxon>
        <taxon>Pseudomonadati</taxon>
        <taxon>Fibrobacterota</taxon>
        <taxon>Fibrobacteria</taxon>
        <taxon>Fibrobacterales</taxon>
        <taxon>Fibrobacteraceae</taxon>
        <taxon>Hallerella</taxon>
    </lineage>
</organism>
<evidence type="ECO:0000313" key="4">
    <source>
        <dbReference type="Proteomes" id="UP000245523"/>
    </source>
</evidence>
<dbReference type="PANTHER" id="PTHR42736:SF1">
    <property type="entry name" value="PROTEIN-GLUTAMINE GAMMA-GLUTAMYLTRANSFERASE"/>
    <property type="match status" value="1"/>
</dbReference>
<keyword evidence="1" id="KW-0472">Membrane</keyword>
<keyword evidence="1" id="KW-1133">Transmembrane helix</keyword>
<comment type="caution">
    <text evidence="3">The sequence shown here is derived from an EMBL/GenBank/DDBJ whole genome shotgun (WGS) entry which is preliminary data.</text>
</comment>
<feature type="transmembrane region" description="Helical" evidence="1">
    <location>
        <begin position="73"/>
        <end position="93"/>
    </location>
</feature>
<dbReference type="SMART" id="SM00460">
    <property type="entry name" value="TGc"/>
    <property type="match status" value="1"/>
</dbReference>
<feature type="domain" description="Transglutaminase-like" evidence="2">
    <location>
        <begin position="396"/>
        <end position="465"/>
    </location>
</feature>
<proteinExistence type="predicted"/>
<feature type="transmembrane region" description="Helical" evidence="1">
    <location>
        <begin position="519"/>
        <end position="537"/>
    </location>
</feature>
<accession>A0ABX5LLI6</accession>
<feature type="transmembrane region" description="Helical" evidence="1">
    <location>
        <begin position="152"/>
        <end position="172"/>
    </location>
</feature>
<feature type="transmembrane region" description="Helical" evidence="1">
    <location>
        <begin position="100"/>
        <end position="119"/>
    </location>
</feature>
<dbReference type="InterPro" id="IPR038765">
    <property type="entry name" value="Papain-like_cys_pep_sf"/>
</dbReference>
<feature type="transmembrane region" description="Helical" evidence="1">
    <location>
        <begin position="125"/>
        <end position="145"/>
    </location>
</feature>
<dbReference type="InterPro" id="IPR002931">
    <property type="entry name" value="Transglutaminase-like"/>
</dbReference>
<feature type="transmembrane region" description="Helical" evidence="1">
    <location>
        <begin position="48"/>
        <end position="67"/>
    </location>
</feature>
<dbReference type="EMBL" id="QGHD01000010">
    <property type="protein sequence ID" value="PWL01855.1"/>
    <property type="molecule type" value="Genomic_DNA"/>
</dbReference>